<feature type="domain" description="NADPH-dependent FMN reductase-like" evidence="1">
    <location>
        <begin position="1"/>
        <end position="129"/>
    </location>
</feature>
<dbReference type="InterPro" id="IPR005025">
    <property type="entry name" value="FMN_Rdtase-like_dom"/>
</dbReference>
<dbReference type="RefSeq" id="WP_073041149.1">
    <property type="nucleotide sequence ID" value="NZ_FQUO01000004.1"/>
</dbReference>
<dbReference type="AlphaFoldDB" id="A0A1M4XXH2"/>
<dbReference type="Gene3D" id="3.40.50.360">
    <property type="match status" value="1"/>
</dbReference>
<dbReference type="SUPFAM" id="SSF52218">
    <property type="entry name" value="Flavoproteins"/>
    <property type="match status" value="1"/>
</dbReference>
<evidence type="ECO:0000259" key="1">
    <source>
        <dbReference type="Pfam" id="PF03358"/>
    </source>
</evidence>
<dbReference type="InterPro" id="IPR029039">
    <property type="entry name" value="Flavoprotein-like_sf"/>
</dbReference>
<proteinExistence type="predicted"/>
<sequence>MKIEIISGSPRANSNSHRVALFLQQQISQQSDAEVGLVDLREHHLPPMQDVFRTAADAPEHLRPLAERFFAADAFVIVTPEYNGSYSPAMQNLFDHFPKQHHKAFGLVTASTGSLGGMRAAMQLQQFVLAIFGNPSPYMLIIPQMDKKFDAAGTLLDPAFQRNTDLFVQEFLWLAGRLSHVDVGAGV</sequence>
<gene>
    <name evidence="2" type="ORF">SAMN05444008_10472</name>
</gene>
<organism evidence="2 3">
    <name type="scientific">Cnuella takakiae</name>
    <dbReference type="NCBI Taxonomy" id="1302690"/>
    <lineage>
        <taxon>Bacteria</taxon>
        <taxon>Pseudomonadati</taxon>
        <taxon>Bacteroidota</taxon>
        <taxon>Chitinophagia</taxon>
        <taxon>Chitinophagales</taxon>
        <taxon>Chitinophagaceae</taxon>
        <taxon>Cnuella</taxon>
    </lineage>
</organism>
<dbReference type="Pfam" id="PF03358">
    <property type="entry name" value="FMN_red"/>
    <property type="match status" value="1"/>
</dbReference>
<dbReference type="InterPro" id="IPR050712">
    <property type="entry name" value="NAD(P)H-dep_reductase"/>
</dbReference>
<dbReference type="OrthoDB" id="9812295at2"/>
<dbReference type="EMBL" id="FQUO01000004">
    <property type="protein sequence ID" value="SHE97993.1"/>
    <property type="molecule type" value="Genomic_DNA"/>
</dbReference>
<keyword evidence="3" id="KW-1185">Reference proteome</keyword>
<name>A0A1M4XXH2_9BACT</name>
<evidence type="ECO:0000313" key="2">
    <source>
        <dbReference type="EMBL" id="SHE97993.1"/>
    </source>
</evidence>
<protein>
    <submittedName>
        <fullName evidence="2">NAD(P)H-dependent FMN reductase</fullName>
    </submittedName>
</protein>
<dbReference type="PANTHER" id="PTHR30543:SF21">
    <property type="entry name" value="NAD(P)H-DEPENDENT FMN REDUCTASE LOT6"/>
    <property type="match status" value="1"/>
</dbReference>
<dbReference type="GO" id="GO:0010181">
    <property type="term" value="F:FMN binding"/>
    <property type="evidence" value="ECO:0007669"/>
    <property type="project" value="TreeGrafter"/>
</dbReference>
<dbReference type="GO" id="GO:0016491">
    <property type="term" value="F:oxidoreductase activity"/>
    <property type="evidence" value="ECO:0007669"/>
    <property type="project" value="InterPro"/>
</dbReference>
<accession>A0A1M4XXH2</accession>
<dbReference type="PANTHER" id="PTHR30543">
    <property type="entry name" value="CHROMATE REDUCTASE"/>
    <property type="match status" value="1"/>
</dbReference>
<evidence type="ECO:0000313" key="3">
    <source>
        <dbReference type="Proteomes" id="UP000184368"/>
    </source>
</evidence>
<dbReference type="Proteomes" id="UP000184368">
    <property type="component" value="Unassembled WGS sequence"/>
</dbReference>
<reference evidence="2 3" key="1">
    <citation type="submission" date="2016-11" db="EMBL/GenBank/DDBJ databases">
        <authorList>
            <person name="Jaros S."/>
            <person name="Januszkiewicz K."/>
            <person name="Wedrychowicz H."/>
        </authorList>
    </citation>
    <scope>NUCLEOTIDE SEQUENCE [LARGE SCALE GENOMIC DNA]</scope>
    <source>
        <strain evidence="2 3">DSM 26897</strain>
    </source>
</reference>
<dbReference type="GO" id="GO:0005829">
    <property type="term" value="C:cytosol"/>
    <property type="evidence" value="ECO:0007669"/>
    <property type="project" value="TreeGrafter"/>
</dbReference>
<dbReference type="STRING" id="1302690.BUE76_14540"/>